<dbReference type="Proteomes" id="UP001140087">
    <property type="component" value="Unassembled WGS sequence"/>
</dbReference>
<reference evidence="1" key="1">
    <citation type="submission" date="2022-07" db="EMBL/GenBank/DDBJ databases">
        <title>Phylogenomic reconstructions and comparative analyses of Kickxellomycotina fungi.</title>
        <authorList>
            <person name="Reynolds N.K."/>
            <person name="Stajich J.E."/>
            <person name="Barry K."/>
            <person name="Grigoriev I.V."/>
            <person name="Crous P."/>
            <person name="Smith M.E."/>
        </authorList>
    </citation>
    <scope>NUCLEOTIDE SEQUENCE</scope>
    <source>
        <strain evidence="1">BCRC 34780</strain>
    </source>
</reference>
<evidence type="ECO:0000313" key="2">
    <source>
        <dbReference type="Proteomes" id="UP001140087"/>
    </source>
</evidence>
<sequence length="279" mass="29326">RIVANRMVTCSDSCAKAAEFDVDWVRDASDIGGAGLTDEQVVAEMEGIYSDPGFRDGVLFNATSDTLPAKYNIDPPAWVRVRVRIPEPDPDFAVVVRVVGASVDVTGPPPGSGAEPIAILPSNRLAFGASASASFVIRPQQVGHFTIHFVPEGPRARYYNPIPPRKVAVEGAFMRHTFQLSWNRSGPGAQPNHCRHVFGLDSQLAKAHWVHALETALRSTAGVAAEDVLRCVEGAAQTLCAPARADGAATAGRATVASAAAAAQGFSPAQLFSALSAVS</sequence>
<feature type="non-terminal residue" evidence="1">
    <location>
        <position position="1"/>
    </location>
</feature>
<protein>
    <submittedName>
        <fullName evidence="1">Uncharacterized protein</fullName>
    </submittedName>
</protein>
<evidence type="ECO:0000313" key="1">
    <source>
        <dbReference type="EMBL" id="KAJ2794393.1"/>
    </source>
</evidence>
<organism evidence="1 2">
    <name type="scientific">Coemansia helicoidea</name>
    <dbReference type="NCBI Taxonomy" id="1286919"/>
    <lineage>
        <taxon>Eukaryota</taxon>
        <taxon>Fungi</taxon>
        <taxon>Fungi incertae sedis</taxon>
        <taxon>Zoopagomycota</taxon>
        <taxon>Kickxellomycotina</taxon>
        <taxon>Kickxellomycetes</taxon>
        <taxon>Kickxellales</taxon>
        <taxon>Kickxellaceae</taxon>
        <taxon>Coemansia</taxon>
    </lineage>
</organism>
<gene>
    <name evidence="1" type="ORF">H4R21_005515</name>
</gene>
<proteinExistence type="predicted"/>
<keyword evidence="2" id="KW-1185">Reference proteome</keyword>
<dbReference type="EMBL" id="JANBUN010002525">
    <property type="protein sequence ID" value="KAJ2794393.1"/>
    <property type="molecule type" value="Genomic_DNA"/>
</dbReference>
<name>A0ACC1KS77_9FUNG</name>
<accession>A0ACC1KS77</accession>
<comment type="caution">
    <text evidence="1">The sequence shown here is derived from an EMBL/GenBank/DDBJ whole genome shotgun (WGS) entry which is preliminary data.</text>
</comment>